<dbReference type="OrthoDB" id="10530817at2759"/>
<name>A0A9P6HCN4_9AGAM</name>
<gene>
    <name evidence="1" type="ORF">BJ322DRAFT_1109088</name>
</gene>
<accession>A0A9P6HCN4</accession>
<reference evidence="1" key="1">
    <citation type="journal article" date="2020" name="Nat. Commun.">
        <title>Large-scale genome sequencing of mycorrhizal fungi provides insights into the early evolution of symbiotic traits.</title>
        <authorList>
            <person name="Miyauchi S."/>
            <person name="Kiss E."/>
            <person name="Kuo A."/>
            <person name="Drula E."/>
            <person name="Kohler A."/>
            <person name="Sanchez-Garcia M."/>
            <person name="Morin E."/>
            <person name="Andreopoulos B."/>
            <person name="Barry K.W."/>
            <person name="Bonito G."/>
            <person name="Buee M."/>
            <person name="Carver A."/>
            <person name="Chen C."/>
            <person name="Cichocki N."/>
            <person name="Clum A."/>
            <person name="Culley D."/>
            <person name="Crous P.W."/>
            <person name="Fauchery L."/>
            <person name="Girlanda M."/>
            <person name="Hayes R.D."/>
            <person name="Keri Z."/>
            <person name="LaButti K."/>
            <person name="Lipzen A."/>
            <person name="Lombard V."/>
            <person name="Magnuson J."/>
            <person name="Maillard F."/>
            <person name="Murat C."/>
            <person name="Nolan M."/>
            <person name="Ohm R.A."/>
            <person name="Pangilinan J."/>
            <person name="Pereira M.F."/>
            <person name="Perotto S."/>
            <person name="Peter M."/>
            <person name="Pfister S."/>
            <person name="Riley R."/>
            <person name="Sitrit Y."/>
            <person name="Stielow J.B."/>
            <person name="Szollosi G."/>
            <person name="Zifcakova L."/>
            <person name="Stursova M."/>
            <person name="Spatafora J.W."/>
            <person name="Tedersoo L."/>
            <person name="Vaario L.M."/>
            <person name="Yamada A."/>
            <person name="Yan M."/>
            <person name="Wang P."/>
            <person name="Xu J."/>
            <person name="Bruns T."/>
            <person name="Baldrian P."/>
            <person name="Vilgalys R."/>
            <person name="Dunand C."/>
            <person name="Henrissat B."/>
            <person name="Grigoriev I.V."/>
            <person name="Hibbett D."/>
            <person name="Nagy L.G."/>
            <person name="Martin F.M."/>
        </authorList>
    </citation>
    <scope>NUCLEOTIDE SEQUENCE</scope>
    <source>
        <strain evidence="1">UH-Tt-Lm1</strain>
    </source>
</reference>
<organism evidence="1 2">
    <name type="scientific">Thelephora terrestris</name>
    <dbReference type="NCBI Taxonomy" id="56493"/>
    <lineage>
        <taxon>Eukaryota</taxon>
        <taxon>Fungi</taxon>
        <taxon>Dikarya</taxon>
        <taxon>Basidiomycota</taxon>
        <taxon>Agaricomycotina</taxon>
        <taxon>Agaricomycetes</taxon>
        <taxon>Thelephorales</taxon>
        <taxon>Thelephoraceae</taxon>
        <taxon>Thelephora</taxon>
    </lineage>
</organism>
<dbReference type="AlphaFoldDB" id="A0A9P6HCN4"/>
<evidence type="ECO:0000313" key="2">
    <source>
        <dbReference type="Proteomes" id="UP000736335"/>
    </source>
</evidence>
<dbReference type="Proteomes" id="UP000736335">
    <property type="component" value="Unassembled WGS sequence"/>
</dbReference>
<protein>
    <submittedName>
        <fullName evidence="1">Uncharacterized protein</fullName>
    </submittedName>
</protein>
<dbReference type="EMBL" id="WIUZ02000008">
    <property type="protein sequence ID" value="KAF9784367.1"/>
    <property type="molecule type" value="Genomic_DNA"/>
</dbReference>
<sequence length="138" mass="15569">MFCDESARTNRATTKRWPKLNVAVIASKSSDTVELVCTVNHPQLTGSLLLLLRQPPLPTPIANDRQSPPSFQIPENLHEKRFTLSPDAGDTGTYEIIDYRRERDNSVTYELLSEDSEDPIEITAEEMMGMEDSLYTPV</sequence>
<proteinExistence type="predicted"/>
<keyword evidence="2" id="KW-1185">Reference proteome</keyword>
<evidence type="ECO:0000313" key="1">
    <source>
        <dbReference type="EMBL" id="KAF9784367.1"/>
    </source>
</evidence>
<comment type="caution">
    <text evidence="1">The sequence shown here is derived from an EMBL/GenBank/DDBJ whole genome shotgun (WGS) entry which is preliminary data.</text>
</comment>
<reference evidence="1" key="2">
    <citation type="submission" date="2020-11" db="EMBL/GenBank/DDBJ databases">
        <authorList>
            <consortium name="DOE Joint Genome Institute"/>
            <person name="Kuo A."/>
            <person name="Miyauchi S."/>
            <person name="Kiss E."/>
            <person name="Drula E."/>
            <person name="Kohler A."/>
            <person name="Sanchez-Garcia M."/>
            <person name="Andreopoulos B."/>
            <person name="Barry K.W."/>
            <person name="Bonito G."/>
            <person name="Buee M."/>
            <person name="Carver A."/>
            <person name="Chen C."/>
            <person name="Cichocki N."/>
            <person name="Clum A."/>
            <person name="Culley D."/>
            <person name="Crous P.W."/>
            <person name="Fauchery L."/>
            <person name="Girlanda M."/>
            <person name="Hayes R."/>
            <person name="Keri Z."/>
            <person name="Labutti K."/>
            <person name="Lipzen A."/>
            <person name="Lombard V."/>
            <person name="Magnuson J."/>
            <person name="Maillard F."/>
            <person name="Morin E."/>
            <person name="Murat C."/>
            <person name="Nolan M."/>
            <person name="Ohm R."/>
            <person name="Pangilinan J."/>
            <person name="Pereira M."/>
            <person name="Perotto S."/>
            <person name="Peter M."/>
            <person name="Riley R."/>
            <person name="Sitrit Y."/>
            <person name="Stielow B."/>
            <person name="Szollosi G."/>
            <person name="Zifcakova L."/>
            <person name="Stursova M."/>
            <person name="Spatafora J.W."/>
            <person name="Tedersoo L."/>
            <person name="Vaario L.-M."/>
            <person name="Yamada A."/>
            <person name="Yan M."/>
            <person name="Wang P."/>
            <person name="Xu J."/>
            <person name="Bruns T."/>
            <person name="Baldrian P."/>
            <person name="Vilgalys R."/>
            <person name="Henrissat B."/>
            <person name="Grigoriev I.V."/>
            <person name="Hibbett D."/>
            <person name="Nagy L.G."/>
            <person name="Martin F.M."/>
        </authorList>
    </citation>
    <scope>NUCLEOTIDE SEQUENCE</scope>
    <source>
        <strain evidence="1">UH-Tt-Lm1</strain>
    </source>
</reference>